<evidence type="ECO:0000256" key="1">
    <source>
        <dbReference type="ARBA" id="ARBA00001974"/>
    </source>
</evidence>
<dbReference type="Gene3D" id="1.10.540.10">
    <property type="entry name" value="Acyl-CoA dehydrogenase/oxidase, N-terminal domain"/>
    <property type="match status" value="1"/>
</dbReference>
<dbReference type="AlphaFoldDB" id="A0A8J3RB37"/>
<dbReference type="InterPro" id="IPR037069">
    <property type="entry name" value="AcylCoA_DH/ox_N_sf"/>
</dbReference>
<dbReference type="CDD" id="cd00567">
    <property type="entry name" value="ACAD"/>
    <property type="match status" value="1"/>
</dbReference>
<proteinExistence type="inferred from homology"/>
<feature type="domain" description="Acyl-CoA dehydrogenase/oxidase C-terminal" evidence="6">
    <location>
        <begin position="210"/>
        <end position="350"/>
    </location>
</feature>
<sequence length="365" mass="37473">MDFTPDEETRSVRILAAQIIADQVGTSGAEAEGRLHGALGQAGLLGVHLPVGYGGSDLGVTAVAAVLEEQGRASAAAPLWPVYAASYAVARFGPAELRQAWLPGVAAGTPALTVALEEFGPGDPAAPATTATAAAEGWVLTGAKAAVPVLGERGAVVVSASGAEGPALFLVDAGDPGVTWEPTLSTDTAPTANLVLDGAPGTWLGAADALRETLDVAALGVCATQLGVMQGALRLAADHVSERHQFGRPLATFQAVQHKLADCYIDVEATRVSLWQALSDVTEGSERALASVPVAQWWAARTGLDVVHRTQHLHGGTGVDRDYPAHRFFLWARQLAGTLGSEHVMLSRLGDLIAASSVAIQDVAG</sequence>
<evidence type="ECO:0000313" key="9">
    <source>
        <dbReference type="Proteomes" id="UP000610966"/>
    </source>
</evidence>
<protein>
    <submittedName>
        <fullName evidence="8">Acyl-CoA dehydrogenase</fullName>
    </submittedName>
</protein>
<evidence type="ECO:0000256" key="3">
    <source>
        <dbReference type="ARBA" id="ARBA00022630"/>
    </source>
</evidence>
<dbReference type="Gene3D" id="2.40.110.10">
    <property type="entry name" value="Butyryl-CoA Dehydrogenase, subunit A, domain 2"/>
    <property type="match status" value="1"/>
</dbReference>
<evidence type="ECO:0000256" key="5">
    <source>
        <dbReference type="ARBA" id="ARBA00023002"/>
    </source>
</evidence>
<keyword evidence="5" id="KW-0560">Oxidoreductase</keyword>
<dbReference type="GO" id="GO:0050660">
    <property type="term" value="F:flavin adenine dinucleotide binding"/>
    <property type="evidence" value="ECO:0007669"/>
    <property type="project" value="InterPro"/>
</dbReference>
<comment type="cofactor">
    <cofactor evidence="1">
        <name>FAD</name>
        <dbReference type="ChEBI" id="CHEBI:57692"/>
    </cofactor>
</comment>
<dbReference type="Pfam" id="PF02771">
    <property type="entry name" value="Acyl-CoA_dh_N"/>
    <property type="match status" value="1"/>
</dbReference>
<dbReference type="Gene3D" id="1.20.140.10">
    <property type="entry name" value="Butyryl-CoA Dehydrogenase, subunit A, domain 3"/>
    <property type="match status" value="1"/>
</dbReference>
<dbReference type="InterPro" id="IPR013786">
    <property type="entry name" value="AcylCoA_DH/ox_N"/>
</dbReference>
<evidence type="ECO:0000259" key="6">
    <source>
        <dbReference type="Pfam" id="PF00441"/>
    </source>
</evidence>
<dbReference type="PANTHER" id="PTHR43884:SF20">
    <property type="entry name" value="ACYL-COA DEHYDROGENASE FADE28"/>
    <property type="match status" value="1"/>
</dbReference>
<dbReference type="PANTHER" id="PTHR43884">
    <property type="entry name" value="ACYL-COA DEHYDROGENASE"/>
    <property type="match status" value="1"/>
</dbReference>
<evidence type="ECO:0000259" key="7">
    <source>
        <dbReference type="Pfam" id="PF02771"/>
    </source>
</evidence>
<dbReference type="InterPro" id="IPR009100">
    <property type="entry name" value="AcylCoA_DH/oxidase_NM_dom_sf"/>
</dbReference>
<accession>A0A8J3RB37</accession>
<dbReference type="Proteomes" id="UP000610966">
    <property type="component" value="Unassembled WGS sequence"/>
</dbReference>
<comment type="caution">
    <text evidence="8">The sequence shown here is derived from an EMBL/GenBank/DDBJ whole genome shotgun (WGS) entry which is preliminary data.</text>
</comment>
<dbReference type="GO" id="GO:0003995">
    <property type="term" value="F:acyl-CoA dehydrogenase activity"/>
    <property type="evidence" value="ECO:0007669"/>
    <property type="project" value="TreeGrafter"/>
</dbReference>
<keyword evidence="4" id="KW-0274">FAD</keyword>
<dbReference type="InterPro" id="IPR036250">
    <property type="entry name" value="AcylCo_DH-like_C"/>
</dbReference>
<organism evidence="8 9">
    <name type="scientific">Sphaerimonospora thailandensis</name>
    <dbReference type="NCBI Taxonomy" id="795644"/>
    <lineage>
        <taxon>Bacteria</taxon>
        <taxon>Bacillati</taxon>
        <taxon>Actinomycetota</taxon>
        <taxon>Actinomycetes</taxon>
        <taxon>Streptosporangiales</taxon>
        <taxon>Streptosporangiaceae</taxon>
        <taxon>Sphaerimonospora</taxon>
    </lineage>
</organism>
<name>A0A8J3RB37_9ACTN</name>
<dbReference type="EMBL" id="BOOG01000051">
    <property type="protein sequence ID" value="GIH72427.1"/>
    <property type="molecule type" value="Genomic_DNA"/>
</dbReference>
<evidence type="ECO:0000256" key="2">
    <source>
        <dbReference type="ARBA" id="ARBA00009347"/>
    </source>
</evidence>
<evidence type="ECO:0000256" key="4">
    <source>
        <dbReference type="ARBA" id="ARBA00022827"/>
    </source>
</evidence>
<dbReference type="SUPFAM" id="SSF47203">
    <property type="entry name" value="Acyl-CoA dehydrogenase C-terminal domain-like"/>
    <property type="match status" value="1"/>
</dbReference>
<feature type="domain" description="Acyl-CoA dehydrogenase/oxidase N-terminal" evidence="7">
    <location>
        <begin position="17"/>
        <end position="108"/>
    </location>
</feature>
<evidence type="ECO:0000313" key="8">
    <source>
        <dbReference type="EMBL" id="GIH72427.1"/>
    </source>
</evidence>
<reference evidence="8" key="1">
    <citation type="submission" date="2021-01" db="EMBL/GenBank/DDBJ databases">
        <title>Whole genome shotgun sequence of Sphaerimonospora thailandensis NBRC 107569.</title>
        <authorList>
            <person name="Komaki H."/>
            <person name="Tamura T."/>
        </authorList>
    </citation>
    <scope>NUCLEOTIDE SEQUENCE</scope>
    <source>
        <strain evidence="8">NBRC 107569</strain>
    </source>
</reference>
<dbReference type="Pfam" id="PF00441">
    <property type="entry name" value="Acyl-CoA_dh_1"/>
    <property type="match status" value="1"/>
</dbReference>
<comment type="similarity">
    <text evidence="2">Belongs to the acyl-CoA dehydrogenase family.</text>
</comment>
<dbReference type="SUPFAM" id="SSF56645">
    <property type="entry name" value="Acyl-CoA dehydrogenase NM domain-like"/>
    <property type="match status" value="1"/>
</dbReference>
<dbReference type="InterPro" id="IPR009075">
    <property type="entry name" value="AcylCo_DH/oxidase_C"/>
</dbReference>
<keyword evidence="3" id="KW-0285">Flavoprotein</keyword>
<dbReference type="RefSeq" id="WP_204018087.1">
    <property type="nucleotide sequence ID" value="NZ_BOOG01000051.1"/>
</dbReference>
<dbReference type="InterPro" id="IPR046373">
    <property type="entry name" value="Acyl-CoA_Oxase/DH_mid-dom_sf"/>
</dbReference>
<keyword evidence="9" id="KW-1185">Reference proteome</keyword>
<gene>
    <name evidence="8" type="ORF">Mth01_46800</name>
</gene>